<dbReference type="HOGENOM" id="CLU_000445_107_19_2"/>
<dbReference type="Gene3D" id="1.20.120.1530">
    <property type="match status" value="1"/>
</dbReference>
<evidence type="ECO:0000313" key="6">
    <source>
        <dbReference type="Proteomes" id="UP000006565"/>
    </source>
</evidence>
<name>E1RI94_METP4</name>
<sequence length="594" mass="65357">MSSPEPAEERLELLAYQYNERLKEQALVKGVSNFLFDTSLKREYILKKVVELIPPGWQYPEITVARFKYRNYDIKSPNFRETQWKQRVTFTDANGIEGFLDVLYLEKMPEDYEGPFLKEERNLINVIGSLLPASMNIFNRNEEMKEAIDDILDISKEVERGNIKKRVETSNHSGDLRNVAEGINSILDAYSVPFEYLVETLEEYSSCRFGKRIDDSANFQGEFLVLKNSINNLGKITSDVVSEIGRIADEFENGNFRARVDESLVFEGDMAAIKRSLNNVAETFSGLVSEVKSSVEKINDNSMEVNKGAGDMADATEKVAQSASNSAVLTRKLNERIDSINQQITGLSSSNQEIAAASNEVMEKTGYVVEIGKVAQSSGDDSRELMHSVEEIAKSSVDEINSLSEQIKTVGRVVKLINDITGQINLLALNAAIEAARAGEHGRGFAVVAGEVKNLAGEARAATDNIEKVVIDVQASSEKTASAINRANEEIINSVESVNKTIDGLNTIINNAETINSDIKTIVHAIDEQAAIANNVSNNTRELTGLTGDVFREIEELAALAEETSASVEEIGVAINEVSSLAGAVVVDMKKYKI</sequence>
<dbReference type="eggNOG" id="arCOG02366">
    <property type="taxonomic scope" value="Archaea"/>
</dbReference>
<evidence type="ECO:0000256" key="2">
    <source>
        <dbReference type="ARBA" id="ARBA00029447"/>
    </source>
</evidence>
<dbReference type="PROSITE" id="PS50111">
    <property type="entry name" value="CHEMOTAXIS_TRANSDUC_2"/>
    <property type="match status" value="1"/>
</dbReference>
<dbReference type="Gene3D" id="1.10.287.950">
    <property type="entry name" value="Methyl-accepting chemotaxis protein"/>
    <property type="match status" value="1"/>
</dbReference>
<dbReference type="Pfam" id="PF18947">
    <property type="entry name" value="HAMP_2"/>
    <property type="match status" value="1"/>
</dbReference>
<dbReference type="AlphaFoldDB" id="E1RI94"/>
<dbReference type="Pfam" id="PF00015">
    <property type="entry name" value="MCPsignal"/>
    <property type="match status" value="1"/>
</dbReference>
<dbReference type="eggNOG" id="arCOG02372">
    <property type="taxonomic scope" value="Archaea"/>
</dbReference>
<evidence type="ECO:0000256" key="1">
    <source>
        <dbReference type="ARBA" id="ARBA00023224"/>
    </source>
</evidence>
<dbReference type="SUPFAM" id="SSF58104">
    <property type="entry name" value="Methyl-accepting chemotaxis protein (MCP) signaling domain"/>
    <property type="match status" value="2"/>
</dbReference>
<dbReference type="GO" id="GO:0016020">
    <property type="term" value="C:membrane"/>
    <property type="evidence" value="ECO:0007669"/>
    <property type="project" value="InterPro"/>
</dbReference>
<dbReference type="GO" id="GO:0007165">
    <property type="term" value="P:signal transduction"/>
    <property type="evidence" value="ECO:0007669"/>
    <property type="project" value="UniProtKB-KW"/>
</dbReference>
<keyword evidence="1 3" id="KW-0807">Transducer</keyword>
<reference evidence="5 6" key="1">
    <citation type="journal article" date="2010" name="Stand. Genomic Sci.">
        <title>Complete genome sequence of Methanoplanus petrolearius type strain (SEBR 4847).</title>
        <authorList>
            <person name="Brambilla E."/>
            <person name="Djao O.D."/>
            <person name="Daligault H."/>
            <person name="Lapidus A."/>
            <person name="Lucas S."/>
            <person name="Hammon N."/>
            <person name="Nolan M."/>
            <person name="Tice H."/>
            <person name="Cheng J.F."/>
            <person name="Han C."/>
            <person name="Tapia R."/>
            <person name="Goodwin L."/>
            <person name="Pitluck S."/>
            <person name="Liolios K."/>
            <person name="Ivanova N."/>
            <person name="Mavromatis K."/>
            <person name="Mikhailova N."/>
            <person name="Pati A."/>
            <person name="Chen A."/>
            <person name="Palaniappan K."/>
            <person name="Land M."/>
            <person name="Hauser L."/>
            <person name="Chang Y.J."/>
            <person name="Jeffries C.D."/>
            <person name="Rohde M."/>
            <person name="Spring S."/>
            <person name="Sikorski J."/>
            <person name="Goker M."/>
            <person name="Woyke T."/>
            <person name="Bristow J."/>
            <person name="Eisen J.A."/>
            <person name="Markowitz V."/>
            <person name="Hugenholtz P."/>
            <person name="Kyrpides N.C."/>
            <person name="Klenk H.P."/>
        </authorList>
    </citation>
    <scope>NUCLEOTIDE SEQUENCE [LARGE SCALE GENOMIC DNA]</scope>
    <source>
        <strain evidence="6">DSM 11571 / OCM 486 / SEBR 4847</strain>
    </source>
</reference>
<keyword evidence="6" id="KW-1185">Reference proteome</keyword>
<comment type="similarity">
    <text evidence="2">Belongs to the methyl-accepting chemotaxis (MCP) protein family.</text>
</comment>
<dbReference type="InterPro" id="IPR004089">
    <property type="entry name" value="MCPsignal_dom"/>
</dbReference>
<proteinExistence type="inferred from homology"/>
<evidence type="ECO:0000256" key="3">
    <source>
        <dbReference type="PROSITE-ProRule" id="PRU00284"/>
    </source>
</evidence>
<feature type="domain" description="Methyl-accepting transducer" evidence="4">
    <location>
        <begin position="315"/>
        <end position="544"/>
    </location>
</feature>
<dbReference type="PANTHER" id="PTHR32089:SF112">
    <property type="entry name" value="LYSOZYME-LIKE PROTEIN-RELATED"/>
    <property type="match status" value="1"/>
</dbReference>
<evidence type="ECO:0000259" key="4">
    <source>
        <dbReference type="PROSITE" id="PS50111"/>
    </source>
</evidence>
<accession>E1RI94</accession>
<dbReference type="Proteomes" id="UP000006565">
    <property type="component" value="Chromosome"/>
</dbReference>
<evidence type="ECO:0000313" key="5">
    <source>
        <dbReference type="EMBL" id="ADN36559.1"/>
    </source>
</evidence>
<dbReference type="SMART" id="SM00283">
    <property type="entry name" value="MA"/>
    <property type="match status" value="1"/>
</dbReference>
<protein>
    <submittedName>
        <fullName evidence="5">Methyl-accepting chemotaxis sensory transducer</fullName>
    </submittedName>
</protein>
<dbReference type="eggNOG" id="arCOG02320">
    <property type="taxonomic scope" value="Archaea"/>
</dbReference>
<gene>
    <name evidence="5" type="ordered locus">Mpet_1806</name>
</gene>
<dbReference type="EMBL" id="CP002117">
    <property type="protein sequence ID" value="ADN36559.1"/>
    <property type="molecule type" value="Genomic_DNA"/>
</dbReference>
<dbReference type="KEGG" id="mpi:Mpet_1806"/>
<dbReference type="PANTHER" id="PTHR32089">
    <property type="entry name" value="METHYL-ACCEPTING CHEMOTAXIS PROTEIN MCPB"/>
    <property type="match status" value="1"/>
</dbReference>
<dbReference type="STRING" id="679926.Mpet_1806"/>
<dbReference type="InterPro" id="IPR003660">
    <property type="entry name" value="HAMP_dom"/>
</dbReference>
<organism evidence="5 6">
    <name type="scientific">Methanolacinia petrolearia (strain DSM 11571 / OCM 486 / SEBR 4847)</name>
    <name type="common">Methanoplanus petrolearius</name>
    <dbReference type="NCBI Taxonomy" id="679926"/>
    <lineage>
        <taxon>Archaea</taxon>
        <taxon>Methanobacteriati</taxon>
        <taxon>Methanobacteriota</taxon>
        <taxon>Stenosarchaea group</taxon>
        <taxon>Methanomicrobia</taxon>
        <taxon>Methanomicrobiales</taxon>
        <taxon>Methanomicrobiaceae</taxon>
        <taxon>Methanolacinia</taxon>
    </lineage>
</organism>